<gene>
    <name evidence="3" type="ORF">CY34DRAFT_657719</name>
</gene>
<dbReference type="HOGENOM" id="CLU_052212_0_2_1"/>
<dbReference type="InParanoid" id="A0A0D0AQS7"/>
<dbReference type="SFLD" id="SFLDG01021">
    <property type="entry name" value="Trichodiene_Synthase_Like"/>
    <property type="match status" value="1"/>
</dbReference>
<dbReference type="EMBL" id="KN835198">
    <property type="protein sequence ID" value="KIK44086.1"/>
    <property type="molecule type" value="Genomic_DNA"/>
</dbReference>
<comment type="similarity">
    <text evidence="1">Belongs to the trichodiene synthase family.</text>
</comment>
<dbReference type="AlphaFoldDB" id="A0A0D0AQS7"/>
<evidence type="ECO:0000313" key="4">
    <source>
        <dbReference type="Proteomes" id="UP000054485"/>
    </source>
</evidence>
<sequence>MHSIQALVNHSNLLSASKLVSTPTPINNMSTNDLSTSTLDDKALAGIRRSIAEFIQRCGLQYKNIALDEAWYSECTQEAINRGYPMEAILPYMAVGVAIMSNAYDHLPDRATKMWICLFTAVSTCIDDMMCRAEDLVHVYHFNQRFANCQPQGDPVLNALDGLLREVHHHYSAPVSNLIVTSSLNFMSSILLDNETQDMPISPQTPSYPEYSRLLSGLADAYGLCIFPCTLPLREYVQCMPDLTIVINHTNDILSYYKEEIECDSTNYLSLIAASKALTKQEALRELIEKTVQAYHNVLEFLRPRPEAYNAYVAFFDGYVKFHATLKRYKLEEVMLERCSS</sequence>
<reference evidence="3 4" key="1">
    <citation type="submission" date="2014-04" db="EMBL/GenBank/DDBJ databases">
        <authorList>
            <consortium name="DOE Joint Genome Institute"/>
            <person name="Kuo A."/>
            <person name="Ruytinx J."/>
            <person name="Rineau F."/>
            <person name="Colpaert J."/>
            <person name="Kohler A."/>
            <person name="Nagy L.G."/>
            <person name="Floudas D."/>
            <person name="Copeland A."/>
            <person name="Barry K.W."/>
            <person name="Cichocki N."/>
            <person name="Veneault-Fourrey C."/>
            <person name="LaButti K."/>
            <person name="Lindquist E.A."/>
            <person name="Lipzen A."/>
            <person name="Lundell T."/>
            <person name="Morin E."/>
            <person name="Murat C."/>
            <person name="Sun H."/>
            <person name="Tunlid A."/>
            <person name="Henrissat B."/>
            <person name="Grigoriev I.V."/>
            <person name="Hibbett D.S."/>
            <person name="Martin F."/>
            <person name="Nordberg H.P."/>
            <person name="Cantor M.N."/>
            <person name="Hua S.X."/>
        </authorList>
    </citation>
    <scope>NUCLEOTIDE SEQUENCE [LARGE SCALE GENOMIC DNA]</scope>
    <source>
        <strain evidence="3 4">UH-Slu-Lm8-n1</strain>
    </source>
</reference>
<dbReference type="InterPro" id="IPR024652">
    <property type="entry name" value="Trichodiene_synth"/>
</dbReference>
<evidence type="ECO:0000256" key="1">
    <source>
        <dbReference type="ARBA" id="ARBA00007946"/>
    </source>
</evidence>
<name>A0A0D0AQS7_9AGAM</name>
<keyword evidence="2" id="KW-0456">Lyase</keyword>
<dbReference type="InterPro" id="IPR008949">
    <property type="entry name" value="Isoprenoid_synthase_dom_sf"/>
</dbReference>
<dbReference type="GO" id="GO:0016838">
    <property type="term" value="F:carbon-oxygen lyase activity, acting on phosphates"/>
    <property type="evidence" value="ECO:0007669"/>
    <property type="project" value="InterPro"/>
</dbReference>
<evidence type="ECO:0008006" key="5">
    <source>
        <dbReference type="Google" id="ProtNLM"/>
    </source>
</evidence>
<dbReference type="Gene3D" id="1.10.600.10">
    <property type="entry name" value="Farnesyl Diphosphate Synthase"/>
    <property type="match status" value="1"/>
</dbReference>
<reference evidence="4" key="2">
    <citation type="submission" date="2015-01" db="EMBL/GenBank/DDBJ databases">
        <title>Evolutionary Origins and Diversification of the Mycorrhizal Mutualists.</title>
        <authorList>
            <consortium name="DOE Joint Genome Institute"/>
            <consortium name="Mycorrhizal Genomics Consortium"/>
            <person name="Kohler A."/>
            <person name="Kuo A."/>
            <person name="Nagy L.G."/>
            <person name="Floudas D."/>
            <person name="Copeland A."/>
            <person name="Barry K.W."/>
            <person name="Cichocki N."/>
            <person name="Veneault-Fourrey C."/>
            <person name="LaButti K."/>
            <person name="Lindquist E.A."/>
            <person name="Lipzen A."/>
            <person name="Lundell T."/>
            <person name="Morin E."/>
            <person name="Murat C."/>
            <person name="Riley R."/>
            <person name="Ohm R."/>
            <person name="Sun H."/>
            <person name="Tunlid A."/>
            <person name="Henrissat B."/>
            <person name="Grigoriev I.V."/>
            <person name="Hibbett D.S."/>
            <person name="Martin F."/>
        </authorList>
    </citation>
    <scope>NUCLEOTIDE SEQUENCE [LARGE SCALE GENOMIC DNA]</scope>
    <source>
        <strain evidence="4">UH-Slu-Lm8-n1</strain>
    </source>
</reference>
<evidence type="ECO:0000256" key="2">
    <source>
        <dbReference type="ARBA" id="ARBA00023239"/>
    </source>
</evidence>
<dbReference type="OrthoDB" id="2998174at2759"/>
<dbReference type="SUPFAM" id="SSF48576">
    <property type="entry name" value="Terpenoid synthases"/>
    <property type="match status" value="1"/>
</dbReference>
<keyword evidence="4" id="KW-1185">Reference proteome</keyword>
<organism evidence="3 4">
    <name type="scientific">Suillus luteus UH-Slu-Lm8-n1</name>
    <dbReference type="NCBI Taxonomy" id="930992"/>
    <lineage>
        <taxon>Eukaryota</taxon>
        <taxon>Fungi</taxon>
        <taxon>Dikarya</taxon>
        <taxon>Basidiomycota</taxon>
        <taxon>Agaricomycotina</taxon>
        <taxon>Agaricomycetes</taxon>
        <taxon>Agaricomycetidae</taxon>
        <taxon>Boletales</taxon>
        <taxon>Suillineae</taxon>
        <taxon>Suillaceae</taxon>
        <taxon>Suillus</taxon>
    </lineage>
</organism>
<dbReference type="Pfam" id="PF06330">
    <property type="entry name" value="TRI5"/>
    <property type="match status" value="1"/>
</dbReference>
<accession>A0A0D0AQS7</accession>
<protein>
    <recommendedName>
        <fullName evidence="5">Terpene synthase</fullName>
    </recommendedName>
</protein>
<dbReference type="SFLD" id="SFLDS00005">
    <property type="entry name" value="Isoprenoid_Synthase_Type_I"/>
    <property type="match status" value="1"/>
</dbReference>
<evidence type="ECO:0000313" key="3">
    <source>
        <dbReference type="EMBL" id="KIK44086.1"/>
    </source>
</evidence>
<dbReference type="STRING" id="930992.A0A0D0AQS7"/>
<dbReference type="Proteomes" id="UP000054485">
    <property type="component" value="Unassembled WGS sequence"/>
</dbReference>
<proteinExistence type="inferred from homology"/>